<evidence type="ECO:0000256" key="1">
    <source>
        <dbReference type="SAM" id="MobiDB-lite"/>
    </source>
</evidence>
<proteinExistence type="predicted"/>
<protein>
    <submittedName>
        <fullName evidence="2">Uncharacterized protein</fullName>
    </submittedName>
</protein>
<gene>
    <name evidence="2" type="ORF">EYF80_006862</name>
</gene>
<keyword evidence="3" id="KW-1185">Reference proteome</keyword>
<sequence>MKLRSRARRPVVRTLVSVAAAMEARIPSDTELADSASSPTQRPGTDSSSAGGVCCARPGGFLPAESKRVKHLACWRFASTPQQTSGDDGMQRHASSRVSPERVQSENTTAGADILLAELELEPRRHHSLLSGVRGGRTRNNAHGTFRVTSREDGSLRARAATSSCPAVCIRHRFPLQAGCQQPAAAAPRCSTDHNHDQIVLFTFSQSFGRGIQELLGEITGRESVKDPGVVFIPAPPHRQADDPGGLFLVEVGHQVAKRPLSRGRGVGRRRILRRPGNRQQDGVAAGTRHLDAPGHLVQLGLVQPESLGDLQLAHRAPRRALGEQVAGHAVVALQQVHVGREVAVLEQQHAVPGQTEFCAVRFGRLAPLGVVLGTFSFGRPFAAAVAGFALTLHDRRNAAAARRPLVGETLDLEPPFSRTSFQAAVAFSCRRGPLGPQRALRVTEAPSVSAATSRTAVRRSTPAPYCPLGAVGGVVYMASVLH</sequence>
<evidence type="ECO:0000313" key="2">
    <source>
        <dbReference type="EMBL" id="TNN82905.1"/>
    </source>
</evidence>
<dbReference type="AlphaFoldDB" id="A0A4Z2IY49"/>
<accession>A0A4Z2IY49</accession>
<feature type="region of interest" description="Disordered" evidence="1">
    <location>
        <begin position="29"/>
        <end position="52"/>
    </location>
</feature>
<dbReference type="EMBL" id="SRLO01000036">
    <property type="protein sequence ID" value="TNN82905.1"/>
    <property type="molecule type" value="Genomic_DNA"/>
</dbReference>
<dbReference type="Proteomes" id="UP000314294">
    <property type="component" value="Unassembled WGS sequence"/>
</dbReference>
<reference evidence="2 3" key="1">
    <citation type="submission" date="2019-03" db="EMBL/GenBank/DDBJ databases">
        <title>First draft genome of Liparis tanakae, snailfish: a comprehensive survey of snailfish specific genes.</title>
        <authorList>
            <person name="Kim W."/>
            <person name="Song I."/>
            <person name="Jeong J.-H."/>
            <person name="Kim D."/>
            <person name="Kim S."/>
            <person name="Ryu S."/>
            <person name="Song J.Y."/>
            <person name="Lee S.K."/>
        </authorList>
    </citation>
    <scope>NUCLEOTIDE SEQUENCE [LARGE SCALE GENOMIC DNA]</scope>
    <source>
        <tissue evidence="2">Muscle</tissue>
    </source>
</reference>
<name>A0A4Z2IY49_9TELE</name>
<evidence type="ECO:0000313" key="3">
    <source>
        <dbReference type="Proteomes" id="UP000314294"/>
    </source>
</evidence>
<feature type="region of interest" description="Disordered" evidence="1">
    <location>
        <begin position="80"/>
        <end position="107"/>
    </location>
</feature>
<feature type="compositionally biased region" description="Polar residues" evidence="1">
    <location>
        <begin position="35"/>
        <end position="50"/>
    </location>
</feature>
<organism evidence="2 3">
    <name type="scientific">Liparis tanakae</name>
    <name type="common">Tanaka's snailfish</name>
    <dbReference type="NCBI Taxonomy" id="230148"/>
    <lineage>
        <taxon>Eukaryota</taxon>
        <taxon>Metazoa</taxon>
        <taxon>Chordata</taxon>
        <taxon>Craniata</taxon>
        <taxon>Vertebrata</taxon>
        <taxon>Euteleostomi</taxon>
        <taxon>Actinopterygii</taxon>
        <taxon>Neopterygii</taxon>
        <taxon>Teleostei</taxon>
        <taxon>Neoteleostei</taxon>
        <taxon>Acanthomorphata</taxon>
        <taxon>Eupercaria</taxon>
        <taxon>Perciformes</taxon>
        <taxon>Cottioidei</taxon>
        <taxon>Cottales</taxon>
        <taxon>Liparidae</taxon>
        <taxon>Liparis</taxon>
    </lineage>
</organism>
<dbReference type="OrthoDB" id="10617727at2759"/>
<comment type="caution">
    <text evidence="2">The sequence shown here is derived from an EMBL/GenBank/DDBJ whole genome shotgun (WGS) entry which is preliminary data.</text>
</comment>